<accession>A0A4C1XKM6</accession>
<dbReference type="InterPro" id="IPR027417">
    <property type="entry name" value="P-loop_NTPase"/>
</dbReference>
<dbReference type="AlphaFoldDB" id="A0A4C1XKM6"/>
<reference evidence="2 3" key="1">
    <citation type="journal article" date="2019" name="Commun. Biol.">
        <title>The bagworm genome reveals a unique fibroin gene that provides high tensile strength.</title>
        <authorList>
            <person name="Kono N."/>
            <person name="Nakamura H."/>
            <person name="Ohtoshi R."/>
            <person name="Tomita M."/>
            <person name="Numata K."/>
            <person name="Arakawa K."/>
        </authorList>
    </citation>
    <scope>NUCLEOTIDE SEQUENCE [LARGE SCALE GENOMIC DNA]</scope>
</reference>
<dbReference type="EMBL" id="BGZK01000857">
    <property type="protein sequence ID" value="GBP63074.1"/>
    <property type="molecule type" value="Genomic_DNA"/>
</dbReference>
<organism evidence="2 3">
    <name type="scientific">Eumeta variegata</name>
    <name type="common">Bagworm moth</name>
    <name type="synonym">Eumeta japonica</name>
    <dbReference type="NCBI Taxonomy" id="151549"/>
    <lineage>
        <taxon>Eukaryota</taxon>
        <taxon>Metazoa</taxon>
        <taxon>Ecdysozoa</taxon>
        <taxon>Arthropoda</taxon>
        <taxon>Hexapoda</taxon>
        <taxon>Insecta</taxon>
        <taxon>Pterygota</taxon>
        <taxon>Neoptera</taxon>
        <taxon>Endopterygota</taxon>
        <taxon>Lepidoptera</taxon>
        <taxon>Glossata</taxon>
        <taxon>Ditrysia</taxon>
        <taxon>Tineoidea</taxon>
        <taxon>Psychidae</taxon>
        <taxon>Oiketicinae</taxon>
        <taxon>Eumeta</taxon>
    </lineage>
</organism>
<evidence type="ECO:0000256" key="1">
    <source>
        <dbReference type="SAM" id="MobiDB-lite"/>
    </source>
</evidence>
<protein>
    <submittedName>
        <fullName evidence="2">Dynein heavy chain 3, axonemal</fullName>
    </submittedName>
</protein>
<comment type="caution">
    <text evidence="2">The sequence shown here is derived from an EMBL/GenBank/DDBJ whole genome shotgun (WGS) entry which is preliminary data.</text>
</comment>
<feature type="region of interest" description="Disordered" evidence="1">
    <location>
        <begin position="85"/>
        <end position="106"/>
    </location>
</feature>
<dbReference type="Gene3D" id="3.40.50.300">
    <property type="entry name" value="P-loop containing nucleotide triphosphate hydrolases"/>
    <property type="match status" value="1"/>
</dbReference>
<dbReference type="OrthoDB" id="447173at2759"/>
<evidence type="ECO:0000313" key="3">
    <source>
        <dbReference type="Proteomes" id="UP000299102"/>
    </source>
</evidence>
<sequence length="106" mass="12506">MEDMARKMDYYLEEHNAVSSAPMHLVMFRYALEHISRCTRVLLQDNGNLLVAEAAAPQTGCQHSRDERRSDRDFSRIWRKRVARRHSQNVNENGHPRKTFGVLIRR</sequence>
<dbReference type="STRING" id="151549.A0A4C1XKM6"/>
<gene>
    <name evidence="2" type="primary">DNAH3</name>
    <name evidence="2" type="ORF">EVAR_87447_1</name>
</gene>
<name>A0A4C1XKM6_EUMVA</name>
<evidence type="ECO:0000313" key="2">
    <source>
        <dbReference type="EMBL" id="GBP63074.1"/>
    </source>
</evidence>
<proteinExistence type="predicted"/>
<dbReference type="Proteomes" id="UP000299102">
    <property type="component" value="Unassembled WGS sequence"/>
</dbReference>
<keyword evidence="3" id="KW-1185">Reference proteome</keyword>